<proteinExistence type="predicted"/>
<accession>A0A0E4FRZ2</accession>
<dbReference type="EMBL" id="AP014685">
    <property type="protein sequence ID" value="BAR55159.1"/>
    <property type="molecule type" value="Genomic_DNA"/>
</dbReference>
<dbReference type="InterPro" id="IPR009081">
    <property type="entry name" value="PP-bd_ACP"/>
</dbReference>
<dbReference type="OMA" id="HQSGFDS"/>
<reference evidence="2 3" key="1">
    <citation type="submission" date="2014-11" db="EMBL/GenBank/DDBJ databases">
        <title>Symbiosis island explosion on the genome of extra-slow-growing strains of soybean bradyrhizobia with massive insertion sequences.</title>
        <authorList>
            <person name="Iida T."/>
            <person name="Minamisawa K."/>
        </authorList>
    </citation>
    <scope>NUCLEOTIDE SEQUENCE [LARGE SCALE GENOMIC DNA]</scope>
    <source>
        <strain evidence="2 3">NK6</strain>
    </source>
</reference>
<name>A0A0E4FRZ2_9BRAD</name>
<dbReference type="InterPro" id="IPR036736">
    <property type="entry name" value="ACP-like_sf"/>
</dbReference>
<evidence type="ECO:0000313" key="2">
    <source>
        <dbReference type="EMBL" id="BAR55159.1"/>
    </source>
</evidence>
<dbReference type="Pfam" id="PF00550">
    <property type="entry name" value="PP-binding"/>
    <property type="match status" value="1"/>
</dbReference>
<organism evidence="2 3">
    <name type="scientific">Bradyrhizobium diazoefficiens</name>
    <dbReference type="NCBI Taxonomy" id="1355477"/>
    <lineage>
        <taxon>Bacteria</taxon>
        <taxon>Pseudomonadati</taxon>
        <taxon>Pseudomonadota</taxon>
        <taxon>Alphaproteobacteria</taxon>
        <taxon>Hyphomicrobiales</taxon>
        <taxon>Nitrobacteraceae</taxon>
        <taxon>Bradyrhizobium</taxon>
    </lineage>
</organism>
<evidence type="ECO:0000259" key="1">
    <source>
        <dbReference type="Pfam" id="PF00550"/>
    </source>
</evidence>
<dbReference type="Proteomes" id="UP000063308">
    <property type="component" value="Chromosome"/>
</dbReference>
<dbReference type="Gene3D" id="1.10.1200.10">
    <property type="entry name" value="ACP-like"/>
    <property type="match status" value="1"/>
</dbReference>
<protein>
    <submittedName>
        <fullName evidence="2">Acyl carrier protein</fullName>
    </submittedName>
</protein>
<gene>
    <name evidence="2" type="ORF">NK6_1977</name>
</gene>
<feature type="domain" description="Carrier" evidence="1">
    <location>
        <begin position="12"/>
        <end position="55"/>
    </location>
</feature>
<dbReference type="AlphaFoldDB" id="A0A0E4FRZ2"/>
<dbReference type="GeneID" id="66476777"/>
<sequence>MSVRSKVIEAIQQIAKEQHVALPALSDDLSLHETGFDSLAFAILVARLEDETGVDPFTISEDAAFPATVGDFVRAYENVPA</sequence>
<evidence type="ECO:0000313" key="3">
    <source>
        <dbReference type="Proteomes" id="UP000063308"/>
    </source>
</evidence>
<dbReference type="RefSeq" id="WP_007597226.1">
    <property type="nucleotide sequence ID" value="NZ_AJQI01000189.1"/>
</dbReference>
<dbReference type="SUPFAM" id="SSF47336">
    <property type="entry name" value="ACP-like"/>
    <property type="match status" value="1"/>
</dbReference>